<protein>
    <submittedName>
        <fullName evidence="2">NUDIX domain-containing protein</fullName>
    </submittedName>
</protein>
<proteinExistence type="predicted"/>
<feature type="domain" description="Nudix hydrolase" evidence="1">
    <location>
        <begin position="28"/>
        <end position="167"/>
    </location>
</feature>
<dbReference type="AlphaFoldDB" id="A0A3Q9UKS9"/>
<dbReference type="PANTHER" id="PTHR10885">
    <property type="entry name" value="ISOPENTENYL-DIPHOSPHATE DELTA-ISOMERASE"/>
    <property type="match status" value="1"/>
</dbReference>
<dbReference type="Pfam" id="PF00293">
    <property type="entry name" value="NUDIX"/>
    <property type="match status" value="1"/>
</dbReference>
<name>A0A3Q9UKS9_9ACTN</name>
<dbReference type="Proteomes" id="UP000285875">
    <property type="component" value="Chromosome"/>
</dbReference>
<dbReference type="Gene3D" id="3.90.79.10">
    <property type="entry name" value="Nucleoside Triphosphate Pyrophosphohydrolase"/>
    <property type="match status" value="1"/>
</dbReference>
<dbReference type="InterPro" id="IPR015797">
    <property type="entry name" value="NUDIX_hydrolase-like_dom_sf"/>
</dbReference>
<dbReference type="CDD" id="cd04692">
    <property type="entry name" value="NUDIX_Hydrolase"/>
    <property type="match status" value="1"/>
</dbReference>
<dbReference type="KEGG" id="aji:C0Z10_08125"/>
<evidence type="ECO:0000259" key="1">
    <source>
        <dbReference type="PROSITE" id="PS51462"/>
    </source>
</evidence>
<dbReference type="PROSITE" id="PS51462">
    <property type="entry name" value="NUDIX"/>
    <property type="match status" value="1"/>
</dbReference>
<dbReference type="PANTHER" id="PTHR10885:SF0">
    <property type="entry name" value="ISOPENTENYL-DIPHOSPHATE DELTA-ISOMERASE"/>
    <property type="match status" value="1"/>
</dbReference>
<dbReference type="EMBL" id="CP025570">
    <property type="protein sequence ID" value="AZZ39725.1"/>
    <property type="molecule type" value="Genomic_DNA"/>
</dbReference>
<gene>
    <name evidence="2" type="ORF">C0Z10_08125</name>
</gene>
<evidence type="ECO:0000313" key="2">
    <source>
        <dbReference type="EMBL" id="AZZ39725.1"/>
    </source>
</evidence>
<dbReference type="InterPro" id="IPR000086">
    <property type="entry name" value="NUDIX_hydrolase_dom"/>
</dbReference>
<dbReference type="SUPFAM" id="SSF55811">
    <property type="entry name" value="Nudix"/>
    <property type="match status" value="1"/>
</dbReference>
<accession>A0A3Q9UKS9</accession>
<reference evidence="3" key="1">
    <citation type="submission" date="2017-12" db="EMBL/GenBank/DDBJ databases">
        <title>Whole genome sequencing of Acidipropionibacterium jensenii strains JS279 and JS280.</title>
        <authorList>
            <person name="Deptula P."/>
            <person name="Laine P."/>
            <person name="Smolander O.-P."/>
            <person name="Paulin L."/>
            <person name="Auvinen P."/>
            <person name="Varmanen P."/>
        </authorList>
    </citation>
    <scope>NUCLEOTIDE SEQUENCE [LARGE SCALE GENOMIC DNA]</scope>
    <source>
        <strain evidence="3">JS280</strain>
    </source>
</reference>
<dbReference type="GO" id="GO:0003824">
    <property type="term" value="F:catalytic activity"/>
    <property type="evidence" value="ECO:0007669"/>
    <property type="project" value="UniProtKB-ARBA"/>
</dbReference>
<organism evidence="2 3">
    <name type="scientific">Acidipropionibacterium jensenii</name>
    <dbReference type="NCBI Taxonomy" id="1749"/>
    <lineage>
        <taxon>Bacteria</taxon>
        <taxon>Bacillati</taxon>
        <taxon>Actinomycetota</taxon>
        <taxon>Actinomycetes</taxon>
        <taxon>Propionibacteriales</taxon>
        <taxon>Propionibacteriaceae</taxon>
        <taxon>Acidipropionibacterium</taxon>
    </lineage>
</organism>
<sequence length="215" mass="24932">MAEQIDIFDANLQKIGEMERREAHYQGQWHRTFHCWLYRGTPEPQMLLQLRAPRMKNFPEKLDVSAAGHLDSGEEPIDGLREIKEELGIDVRQEDLLYAGERVEVADQDNGQKNREYQSVYLLRYEPDRPNFTPDPDEVWGLFWISIADGLNLFSGRRATVEMAGMEFDPQTSKFLEKVRTCTVKDFVPRIQRYYVAAMINIDRALSGMTDVAIS</sequence>
<dbReference type="RefSeq" id="WP_097799048.1">
    <property type="nucleotide sequence ID" value="NZ_CP025570.1"/>
</dbReference>
<evidence type="ECO:0000313" key="3">
    <source>
        <dbReference type="Proteomes" id="UP000285875"/>
    </source>
</evidence>